<dbReference type="PANTHER" id="PTHR48000:SF46">
    <property type="entry name" value="TRANSCRIPTION FACTOR MYB36"/>
    <property type="match status" value="1"/>
</dbReference>
<keyword evidence="10" id="KW-1185">Reference proteome</keyword>
<dbReference type="SUPFAM" id="SSF46689">
    <property type="entry name" value="Homeodomain-like"/>
    <property type="match status" value="1"/>
</dbReference>
<evidence type="ECO:0000313" key="9">
    <source>
        <dbReference type="EMBL" id="KAB1219785.1"/>
    </source>
</evidence>
<keyword evidence="5" id="KW-0804">Transcription</keyword>
<dbReference type="GO" id="GO:0003677">
    <property type="term" value="F:DNA binding"/>
    <property type="evidence" value="ECO:0007669"/>
    <property type="project" value="UniProtKB-KW"/>
</dbReference>
<feature type="domain" description="HTH myb-type" evidence="8">
    <location>
        <begin position="9"/>
        <end position="62"/>
    </location>
</feature>
<organism evidence="9 10">
    <name type="scientific">Morella rubra</name>
    <name type="common">Chinese bayberry</name>
    <dbReference type="NCBI Taxonomy" id="262757"/>
    <lineage>
        <taxon>Eukaryota</taxon>
        <taxon>Viridiplantae</taxon>
        <taxon>Streptophyta</taxon>
        <taxon>Embryophyta</taxon>
        <taxon>Tracheophyta</taxon>
        <taxon>Spermatophyta</taxon>
        <taxon>Magnoliopsida</taxon>
        <taxon>eudicotyledons</taxon>
        <taxon>Gunneridae</taxon>
        <taxon>Pentapetalae</taxon>
        <taxon>rosids</taxon>
        <taxon>fabids</taxon>
        <taxon>Fagales</taxon>
        <taxon>Myricaceae</taxon>
        <taxon>Morella</taxon>
    </lineage>
</organism>
<feature type="domain" description="HTH myb-type" evidence="8">
    <location>
        <begin position="63"/>
        <end position="117"/>
    </location>
</feature>
<dbReference type="AlphaFoldDB" id="A0A6A1W3U2"/>
<dbReference type="OrthoDB" id="2143914at2759"/>
<accession>A0A6A1W3U2</accession>
<keyword evidence="2" id="KW-0677">Repeat</keyword>
<dbReference type="Gene3D" id="1.10.10.60">
    <property type="entry name" value="Homeodomain-like"/>
    <property type="match status" value="2"/>
</dbReference>
<dbReference type="Proteomes" id="UP000516437">
    <property type="component" value="Chromosome 3"/>
</dbReference>
<keyword evidence="6" id="KW-0539">Nucleus</keyword>
<dbReference type="Pfam" id="PF00249">
    <property type="entry name" value="Myb_DNA-binding"/>
    <property type="match status" value="2"/>
</dbReference>
<evidence type="ECO:0000256" key="2">
    <source>
        <dbReference type="ARBA" id="ARBA00022737"/>
    </source>
</evidence>
<comment type="subcellular location">
    <subcellularLocation>
        <location evidence="1">Nucleus</location>
    </subcellularLocation>
</comment>
<dbReference type="InterPro" id="IPR017930">
    <property type="entry name" value="Myb_dom"/>
</dbReference>
<dbReference type="InterPro" id="IPR009057">
    <property type="entry name" value="Homeodomain-like_sf"/>
</dbReference>
<evidence type="ECO:0000256" key="6">
    <source>
        <dbReference type="ARBA" id="ARBA00023242"/>
    </source>
</evidence>
<evidence type="ECO:0000313" key="10">
    <source>
        <dbReference type="Proteomes" id="UP000516437"/>
    </source>
</evidence>
<evidence type="ECO:0000259" key="8">
    <source>
        <dbReference type="PROSITE" id="PS51294"/>
    </source>
</evidence>
<dbReference type="SMART" id="SM00717">
    <property type="entry name" value="SANT"/>
    <property type="match status" value="2"/>
</dbReference>
<evidence type="ECO:0000259" key="7">
    <source>
        <dbReference type="PROSITE" id="PS50090"/>
    </source>
</evidence>
<gene>
    <name evidence="9" type="ORF">CJ030_MR3G005794</name>
</gene>
<feature type="domain" description="Myb-like" evidence="7">
    <location>
        <begin position="9"/>
        <end position="62"/>
    </location>
</feature>
<protein>
    <submittedName>
        <fullName evidence="9">Transcription factor RAX2</fullName>
    </submittedName>
</protein>
<dbReference type="PROSITE" id="PS51294">
    <property type="entry name" value="HTH_MYB"/>
    <property type="match status" value="2"/>
</dbReference>
<comment type="caution">
    <text evidence="9">The sequence shown here is derived from an EMBL/GenBank/DDBJ whole genome shotgun (WGS) entry which is preliminary data.</text>
</comment>
<dbReference type="GO" id="GO:0005634">
    <property type="term" value="C:nucleus"/>
    <property type="evidence" value="ECO:0007669"/>
    <property type="project" value="UniProtKB-SubCell"/>
</dbReference>
<proteinExistence type="predicted"/>
<reference evidence="9 10" key="1">
    <citation type="journal article" date="2019" name="Plant Biotechnol. J.">
        <title>The red bayberry genome and genetic basis of sex determination.</title>
        <authorList>
            <person name="Jia H.M."/>
            <person name="Jia H.J."/>
            <person name="Cai Q.L."/>
            <person name="Wang Y."/>
            <person name="Zhao H.B."/>
            <person name="Yang W.F."/>
            <person name="Wang G.Y."/>
            <person name="Li Y.H."/>
            <person name="Zhan D.L."/>
            <person name="Shen Y.T."/>
            <person name="Niu Q.F."/>
            <person name="Chang L."/>
            <person name="Qiu J."/>
            <person name="Zhao L."/>
            <person name="Xie H.B."/>
            <person name="Fu W.Y."/>
            <person name="Jin J."/>
            <person name="Li X.W."/>
            <person name="Jiao Y."/>
            <person name="Zhou C.C."/>
            <person name="Tu T."/>
            <person name="Chai C.Y."/>
            <person name="Gao J.L."/>
            <person name="Fan L.J."/>
            <person name="van de Weg E."/>
            <person name="Wang J.Y."/>
            <person name="Gao Z.S."/>
        </authorList>
    </citation>
    <scope>NUCLEOTIDE SEQUENCE [LARGE SCALE GENOMIC DNA]</scope>
    <source>
        <tissue evidence="9">Leaves</tissue>
    </source>
</reference>
<dbReference type="CDD" id="cd00167">
    <property type="entry name" value="SANT"/>
    <property type="match status" value="2"/>
</dbReference>
<name>A0A6A1W3U2_9ROSI</name>
<feature type="domain" description="Myb-like" evidence="7">
    <location>
        <begin position="63"/>
        <end position="113"/>
    </location>
</feature>
<evidence type="ECO:0000256" key="3">
    <source>
        <dbReference type="ARBA" id="ARBA00023015"/>
    </source>
</evidence>
<dbReference type="PANTHER" id="PTHR48000">
    <property type="entry name" value="OS09G0431300 PROTEIN"/>
    <property type="match status" value="1"/>
</dbReference>
<keyword evidence="4" id="KW-0238">DNA-binding</keyword>
<dbReference type="InterPro" id="IPR001005">
    <property type="entry name" value="SANT/Myb"/>
</dbReference>
<evidence type="ECO:0000256" key="1">
    <source>
        <dbReference type="ARBA" id="ARBA00004123"/>
    </source>
</evidence>
<dbReference type="EMBL" id="RXIC02000021">
    <property type="protein sequence ID" value="KAB1219785.1"/>
    <property type="molecule type" value="Genomic_DNA"/>
</dbReference>
<evidence type="ECO:0000256" key="4">
    <source>
        <dbReference type="ARBA" id="ARBA00023125"/>
    </source>
</evidence>
<dbReference type="PROSITE" id="PS50090">
    <property type="entry name" value="MYB_LIKE"/>
    <property type="match status" value="2"/>
</dbReference>
<evidence type="ECO:0000256" key="5">
    <source>
        <dbReference type="ARBA" id="ARBA00023163"/>
    </source>
</evidence>
<dbReference type="FunFam" id="1.10.10.60:FF:000015">
    <property type="entry name" value="Transcription factor RAX3"/>
    <property type="match status" value="1"/>
</dbReference>
<sequence>MGRAPCCDKANVKKGPWSPEEDAILKSYIDTHGTGGNWMALPTKAGLRRCGKSCRLRWLNYLRPDIRHGGFTDEEDNLIGTLYSQMGSRWSVIASKLPGRTDNDVKNYWNTKLKKKLLAGNIGVTPSKSDKIPTNGPTHISSTLGSLPYVSKAETHFLVISASQTENPPAVSSGLSANFHSLTSDHPTQVYCPQLIDVSEFGSSSKKDFGINVSLSQESSSISNWSSIDLDKYVSWAGNGEIYDPGALVLDTGFGAPYGLNSGGLWFPLKASEIAPPCYATMDDFLHADIKPQGVLDPGGVIGQY</sequence>
<keyword evidence="3" id="KW-0805">Transcription regulation</keyword>